<dbReference type="InterPro" id="IPR005311">
    <property type="entry name" value="PBP_dimer"/>
</dbReference>
<dbReference type="GO" id="GO:0008658">
    <property type="term" value="F:penicillin binding"/>
    <property type="evidence" value="ECO:0007669"/>
    <property type="project" value="InterPro"/>
</dbReference>
<dbReference type="PANTHER" id="PTHR30627">
    <property type="entry name" value="PEPTIDOGLYCAN D,D-TRANSPEPTIDASE"/>
    <property type="match status" value="1"/>
</dbReference>
<accession>A0A1G1VDT3</accession>
<dbReference type="Pfam" id="PF00905">
    <property type="entry name" value="Transpeptidase"/>
    <property type="match status" value="1"/>
</dbReference>
<dbReference type="GO" id="GO:0071555">
    <property type="term" value="P:cell wall organization"/>
    <property type="evidence" value="ECO:0007669"/>
    <property type="project" value="TreeGrafter"/>
</dbReference>
<gene>
    <name evidence="5" type="ORF">A3A77_04265</name>
</gene>
<evidence type="ECO:0000259" key="3">
    <source>
        <dbReference type="Pfam" id="PF00905"/>
    </source>
</evidence>
<dbReference type="SUPFAM" id="SSF56601">
    <property type="entry name" value="beta-lactamase/transpeptidase-like"/>
    <property type="match status" value="1"/>
</dbReference>
<name>A0A1G1VDT3_9BACT</name>
<dbReference type="SUPFAM" id="SSF56519">
    <property type="entry name" value="Penicillin binding protein dimerisation domain"/>
    <property type="match status" value="1"/>
</dbReference>
<dbReference type="GO" id="GO:0005886">
    <property type="term" value="C:plasma membrane"/>
    <property type="evidence" value="ECO:0007669"/>
    <property type="project" value="TreeGrafter"/>
</dbReference>
<dbReference type="Gene3D" id="3.30.450.330">
    <property type="match status" value="1"/>
</dbReference>
<proteinExistence type="predicted"/>
<feature type="domain" description="Penicillin-binding protein dimerisation" evidence="4">
    <location>
        <begin position="40"/>
        <end position="209"/>
    </location>
</feature>
<dbReference type="InterPro" id="IPR050515">
    <property type="entry name" value="Beta-lactam/transpept"/>
</dbReference>
<evidence type="ECO:0000256" key="1">
    <source>
        <dbReference type="ARBA" id="ARBA00004370"/>
    </source>
</evidence>
<dbReference type="AlphaFoldDB" id="A0A1G1VDT3"/>
<reference evidence="5 6" key="1">
    <citation type="journal article" date="2016" name="Nat. Commun.">
        <title>Thousands of microbial genomes shed light on interconnected biogeochemical processes in an aquifer system.</title>
        <authorList>
            <person name="Anantharaman K."/>
            <person name="Brown C.T."/>
            <person name="Hug L.A."/>
            <person name="Sharon I."/>
            <person name="Castelle C.J."/>
            <person name="Probst A.J."/>
            <person name="Thomas B.C."/>
            <person name="Singh A."/>
            <person name="Wilkins M.J."/>
            <person name="Karaoz U."/>
            <person name="Brodie E.L."/>
            <person name="Williams K.H."/>
            <person name="Hubbard S.S."/>
            <person name="Banfield J.F."/>
        </authorList>
    </citation>
    <scope>NUCLEOTIDE SEQUENCE [LARGE SCALE GENOMIC DNA]</scope>
</reference>
<dbReference type="EMBL" id="MHCC01000013">
    <property type="protein sequence ID" value="OGY13574.1"/>
    <property type="molecule type" value="Genomic_DNA"/>
</dbReference>
<keyword evidence="2" id="KW-0472">Membrane</keyword>
<sequence length="570" mass="62551">MAAFLLAGVIVFFRLFTWQVLQSDVLAAAARSQHQTSTTLQAKRGSILASDGFPLIASRESFLVWTNNSRIKEKEIVADKLSTLFIAHEKIEESSDSGKIREQLAKDEKDRIKKLLERQNAYWVPIKHKVSKEIKEQIENLNISGIGFDPQESMEYPEGTMAARMLGFVGKDSAGQDKGYFGLEGFYDLTLSGSRGAWDWEKDAFGNPIVLGESLKVGAMDGMDLKTTIDRTVQFITEKHLIEGINKYDAVSGLAVVIDPRDGSILASASIPSYDPSRFSTYKSEDYIDPVVGEAFEPGSIFKVLVMAAALDAGVVDPDNKCDTCSGPRKIAEYTISTGTGEYHPDSTPADIIRNSDNVGMIWVSEKMGIDKFYDYITRFGIGQPTGVDLQGETNPPLRPKKEWRPIDLATASFGQGVAVTPMQMVRAVSVLANGGKLPTPRVVDKVVSQDLEEAVRYPSPVQVISPKAVRQITDMMTSAVDSRSDMWIKPKQIKVAGKTGTAQVPIAGHYDPEKTIASFIGFAPADNPKFVMIVSLKDPKAAPFASQTAAPLWFSIANDLFPYLKIMPR</sequence>
<evidence type="ECO:0000259" key="4">
    <source>
        <dbReference type="Pfam" id="PF03717"/>
    </source>
</evidence>
<comment type="caution">
    <text evidence="5">The sequence shown here is derived from an EMBL/GenBank/DDBJ whole genome shotgun (WGS) entry which is preliminary data.</text>
</comment>
<dbReference type="Gene3D" id="3.90.1310.10">
    <property type="entry name" value="Penicillin-binding protein 2a (Domain 2)"/>
    <property type="match status" value="1"/>
</dbReference>
<dbReference type="InterPro" id="IPR036138">
    <property type="entry name" value="PBP_dimer_sf"/>
</dbReference>
<dbReference type="Pfam" id="PF03717">
    <property type="entry name" value="PBP_dimer"/>
    <property type="match status" value="1"/>
</dbReference>
<dbReference type="PANTHER" id="PTHR30627:SF1">
    <property type="entry name" value="PEPTIDOGLYCAN D,D-TRANSPEPTIDASE FTSI"/>
    <property type="match status" value="1"/>
</dbReference>
<dbReference type="Gene3D" id="3.40.710.10">
    <property type="entry name" value="DD-peptidase/beta-lactamase superfamily"/>
    <property type="match status" value="1"/>
</dbReference>
<evidence type="ECO:0000313" key="5">
    <source>
        <dbReference type="EMBL" id="OGY13574.1"/>
    </source>
</evidence>
<dbReference type="InterPro" id="IPR001460">
    <property type="entry name" value="PCN-bd_Tpept"/>
</dbReference>
<evidence type="ECO:0000256" key="2">
    <source>
        <dbReference type="ARBA" id="ARBA00023136"/>
    </source>
</evidence>
<organism evidence="5 6">
    <name type="scientific">Candidatus Blackburnbacteria bacterium RIFCSPLOWO2_01_FULL_40_20</name>
    <dbReference type="NCBI Taxonomy" id="1797519"/>
    <lineage>
        <taxon>Bacteria</taxon>
        <taxon>Candidatus Blackburniibacteriota</taxon>
    </lineage>
</organism>
<comment type="subcellular location">
    <subcellularLocation>
        <location evidence="1">Membrane</location>
    </subcellularLocation>
</comment>
<feature type="domain" description="Penicillin-binding protein transpeptidase" evidence="3">
    <location>
        <begin position="253"/>
        <end position="552"/>
    </location>
</feature>
<dbReference type="Proteomes" id="UP000178659">
    <property type="component" value="Unassembled WGS sequence"/>
</dbReference>
<evidence type="ECO:0000313" key="6">
    <source>
        <dbReference type="Proteomes" id="UP000178659"/>
    </source>
</evidence>
<protein>
    <recommendedName>
        <fullName evidence="7">Penicillin-binding protein transpeptidase domain-containing protein</fullName>
    </recommendedName>
</protein>
<evidence type="ECO:0008006" key="7">
    <source>
        <dbReference type="Google" id="ProtNLM"/>
    </source>
</evidence>
<dbReference type="InterPro" id="IPR012338">
    <property type="entry name" value="Beta-lactam/transpept-like"/>
</dbReference>